<comment type="caution">
    <text evidence="3">The sequence shown here is derived from an EMBL/GenBank/DDBJ whole genome shotgun (WGS) entry which is preliminary data.</text>
</comment>
<proteinExistence type="inferred from homology"/>
<dbReference type="InterPro" id="IPR029016">
    <property type="entry name" value="GAF-like_dom_sf"/>
</dbReference>
<dbReference type="AlphaFoldDB" id="A0A8J7G0S9"/>
<dbReference type="PANTHER" id="PTHR21021:SF15">
    <property type="entry name" value="FREE METHIONINE-R-SULFOXIDE REDUCTASE"/>
    <property type="match status" value="1"/>
</dbReference>
<comment type="similarity">
    <text evidence="1">Belongs to the free Met sulfoxide reductase family.</text>
</comment>
<sequence length="160" mass="16912">MAEVLALPEGSKAERYAALLPQLASLLAGERDLIACMANAASVLATTFGWHWVGFYRVAGDELILGPFAGPLACTRIAFGRGVCGSAWAQNATQRVSDVDAFPGHIACSSLSRSEIVVPVRNAAGEVIAVLDVDASELAAFDEIDQQYLEQLAGLFSNKE</sequence>
<protein>
    <submittedName>
        <fullName evidence="3">GAF domain-containing protein</fullName>
    </submittedName>
</protein>
<reference evidence="3 4" key="1">
    <citation type="submission" date="2020-10" db="EMBL/GenBank/DDBJ databases">
        <title>The genome sequence of Chitinilyticum litopenaei 4Y14.</title>
        <authorList>
            <person name="Liu Y."/>
        </authorList>
    </citation>
    <scope>NUCLEOTIDE SEQUENCE [LARGE SCALE GENOMIC DNA]</scope>
    <source>
        <strain evidence="3 4">4Y14</strain>
    </source>
</reference>
<dbReference type="InterPro" id="IPR051330">
    <property type="entry name" value="Phosphatase_reg/MetRdx"/>
</dbReference>
<dbReference type="RefSeq" id="WP_194116405.1">
    <property type="nucleotide sequence ID" value="NZ_JADFUA010000006.1"/>
</dbReference>
<dbReference type="Gene3D" id="3.30.450.40">
    <property type="match status" value="1"/>
</dbReference>
<dbReference type="EMBL" id="JADFUA010000006">
    <property type="protein sequence ID" value="MBE9609875.1"/>
    <property type="molecule type" value="Genomic_DNA"/>
</dbReference>
<dbReference type="InterPro" id="IPR003018">
    <property type="entry name" value="GAF"/>
</dbReference>
<dbReference type="SMART" id="SM00065">
    <property type="entry name" value="GAF"/>
    <property type="match status" value="1"/>
</dbReference>
<accession>A0A8J7G0S9</accession>
<dbReference type="FunFam" id="3.30.450.40:FF:000008">
    <property type="entry name" value="GAF domain-containing proteins"/>
    <property type="match status" value="1"/>
</dbReference>
<dbReference type="SUPFAM" id="SSF55781">
    <property type="entry name" value="GAF domain-like"/>
    <property type="match status" value="1"/>
</dbReference>
<dbReference type="GO" id="GO:0033745">
    <property type="term" value="F:L-methionine-(R)-S-oxide reductase activity"/>
    <property type="evidence" value="ECO:0007669"/>
    <property type="project" value="TreeGrafter"/>
</dbReference>
<feature type="domain" description="GAF" evidence="2">
    <location>
        <begin position="32"/>
        <end position="160"/>
    </location>
</feature>
<gene>
    <name evidence="3" type="ORF">INR99_11005</name>
</gene>
<evidence type="ECO:0000256" key="1">
    <source>
        <dbReference type="ARBA" id="ARBA00038454"/>
    </source>
</evidence>
<evidence type="ECO:0000313" key="3">
    <source>
        <dbReference type="EMBL" id="MBE9609875.1"/>
    </source>
</evidence>
<name>A0A8J7G0S9_9NEIS</name>
<organism evidence="3 4">
    <name type="scientific">Chitinilyticum piscinae</name>
    <dbReference type="NCBI Taxonomy" id="2866724"/>
    <lineage>
        <taxon>Bacteria</taxon>
        <taxon>Pseudomonadati</taxon>
        <taxon>Pseudomonadota</taxon>
        <taxon>Betaproteobacteria</taxon>
        <taxon>Neisseriales</taxon>
        <taxon>Chitinibacteraceae</taxon>
        <taxon>Chitinilyticum</taxon>
    </lineage>
</organism>
<dbReference type="Pfam" id="PF13185">
    <property type="entry name" value="GAF_2"/>
    <property type="match status" value="1"/>
</dbReference>
<dbReference type="Proteomes" id="UP000604481">
    <property type="component" value="Unassembled WGS sequence"/>
</dbReference>
<evidence type="ECO:0000259" key="2">
    <source>
        <dbReference type="SMART" id="SM00065"/>
    </source>
</evidence>
<dbReference type="GO" id="GO:0005829">
    <property type="term" value="C:cytosol"/>
    <property type="evidence" value="ECO:0007669"/>
    <property type="project" value="TreeGrafter"/>
</dbReference>
<dbReference type="PANTHER" id="PTHR21021">
    <property type="entry name" value="GAF/PUTATIVE CYTOSKELETAL PROTEIN"/>
    <property type="match status" value="1"/>
</dbReference>
<evidence type="ECO:0000313" key="4">
    <source>
        <dbReference type="Proteomes" id="UP000604481"/>
    </source>
</evidence>
<keyword evidence="4" id="KW-1185">Reference proteome</keyword>